<evidence type="ECO:0000313" key="13">
    <source>
        <dbReference type="Proteomes" id="UP000052978"/>
    </source>
</evidence>
<keyword evidence="12" id="KW-0808">Transferase</keyword>
<evidence type="ECO:0000256" key="2">
    <source>
        <dbReference type="ARBA" id="ARBA00004922"/>
    </source>
</evidence>
<keyword evidence="8 10" id="KW-0472">Membrane</keyword>
<name>S7Q9G7_MYOBR</name>
<keyword evidence="6 10" id="KW-0256">Endoplasmic reticulum</keyword>
<evidence type="ECO:0000256" key="6">
    <source>
        <dbReference type="ARBA" id="ARBA00022824"/>
    </source>
</evidence>
<dbReference type="SMART" id="SM00406">
    <property type="entry name" value="IGv"/>
    <property type="match status" value="1"/>
</dbReference>
<dbReference type="PROSITE" id="PS50835">
    <property type="entry name" value="IG_LIKE"/>
    <property type="match status" value="1"/>
</dbReference>
<evidence type="ECO:0000256" key="8">
    <source>
        <dbReference type="ARBA" id="ARBA00023136"/>
    </source>
</evidence>
<evidence type="ECO:0000256" key="1">
    <source>
        <dbReference type="ARBA" id="ARBA00004477"/>
    </source>
</evidence>
<keyword evidence="7 10" id="KW-1133">Transmembrane helix</keyword>
<comment type="subcellular location">
    <subcellularLocation>
        <location evidence="1 10">Endoplasmic reticulum membrane</location>
        <topology evidence="1 10">Multi-pass membrane protein</topology>
    </subcellularLocation>
</comment>
<evidence type="ECO:0000256" key="9">
    <source>
        <dbReference type="ARBA" id="ARBA00046950"/>
    </source>
</evidence>
<dbReference type="GO" id="GO:0008250">
    <property type="term" value="C:oligosaccharyltransferase complex"/>
    <property type="evidence" value="ECO:0007669"/>
    <property type="project" value="InterPro"/>
</dbReference>
<gene>
    <name evidence="12" type="ORF">D623_10009466</name>
</gene>
<evidence type="ECO:0000259" key="11">
    <source>
        <dbReference type="PROSITE" id="PS50835"/>
    </source>
</evidence>
<dbReference type="PANTHER" id="PTHR10705">
    <property type="entry name" value="DOLICHYL-DIPHOSPHOOLIGOSACCHARIDE--PROTEIN GLYCOSYLTRANSFERASE SUBUNIT DAD1"/>
    <property type="match status" value="1"/>
</dbReference>
<accession>S7Q9G7</accession>
<proteinExistence type="inferred from homology"/>
<dbReference type="InterPro" id="IPR036179">
    <property type="entry name" value="Ig-like_dom_sf"/>
</dbReference>
<keyword evidence="5 10" id="KW-0812">Transmembrane</keyword>
<dbReference type="PANTHER" id="PTHR10705:SF0">
    <property type="entry name" value="DOLICHYL-DIPHOSPHOOLIGOSACCHARIDE--PROTEIN GLYCOSYLTRANSFERASE SUBUNIT DAD1"/>
    <property type="match status" value="1"/>
</dbReference>
<dbReference type="AlphaFoldDB" id="S7Q9G7"/>
<feature type="domain" description="Ig-like" evidence="11">
    <location>
        <begin position="77"/>
        <end position="175"/>
    </location>
</feature>
<dbReference type="FunFam" id="2.60.40.10:FF:002749">
    <property type="entry name" value="T cell receptor delta variable 3"/>
    <property type="match status" value="1"/>
</dbReference>
<evidence type="ECO:0000256" key="3">
    <source>
        <dbReference type="ARBA" id="ARBA00009386"/>
    </source>
</evidence>
<dbReference type="GO" id="GO:0016740">
    <property type="term" value="F:transferase activity"/>
    <property type="evidence" value="ECO:0007669"/>
    <property type="project" value="UniProtKB-KW"/>
</dbReference>
<dbReference type="Pfam" id="PF07686">
    <property type="entry name" value="V-set"/>
    <property type="match status" value="1"/>
</dbReference>
<evidence type="ECO:0000256" key="5">
    <source>
        <dbReference type="ARBA" id="ARBA00022692"/>
    </source>
</evidence>
<evidence type="ECO:0000256" key="10">
    <source>
        <dbReference type="RuleBase" id="RU361136"/>
    </source>
</evidence>
<evidence type="ECO:0000256" key="7">
    <source>
        <dbReference type="ARBA" id="ARBA00022989"/>
    </source>
</evidence>
<dbReference type="SUPFAM" id="SSF48726">
    <property type="entry name" value="Immunoglobulin"/>
    <property type="match status" value="1"/>
</dbReference>
<comment type="function">
    <text evidence="10">Subunit of the oligosaccharyl transferase (OST) complex that catalyzes the initial transfer of a defined glycan (Glc(3)Man(9)GlcNAc(2) in eukaryotes) from the lipid carrier dolichol-pyrophosphate to an asparagine residue within an Asn-X-Ser/Thr consensus motif in nascent polypeptide chains, the first step in protein N-glycosylation. N-glycosylation occurs cotranslationally and the complex associates with the Sec61 complex at the channel-forming translocon complex that mediates protein translocation across the endoplasmic reticulum (ER). All subunits are required for a maximal enzyme activity.</text>
</comment>
<feature type="transmembrane region" description="Helical" evidence="10">
    <location>
        <begin position="30"/>
        <end position="50"/>
    </location>
</feature>
<comment type="pathway">
    <text evidence="2 10">Protein modification; protein glycosylation.</text>
</comment>
<comment type="caution">
    <text evidence="10">Lacks conserved residue(s) required for the propagation of feature annotation.</text>
</comment>
<evidence type="ECO:0000313" key="12">
    <source>
        <dbReference type="EMBL" id="EPQ17657.1"/>
    </source>
</evidence>
<keyword evidence="13" id="KW-1185">Reference proteome</keyword>
<comment type="similarity">
    <text evidence="3 10">Belongs to the DAD/OST2 family.</text>
</comment>
<evidence type="ECO:0000256" key="4">
    <source>
        <dbReference type="ARBA" id="ARBA00018947"/>
    </source>
</evidence>
<dbReference type="InterPro" id="IPR007110">
    <property type="entry name" value="Ig-like_dom"/>
</dbReference>
<protein>
    <recommendedName>
        <fullName evidence="4 10">Dolichyl-diphosphooligosaccharide--protein glycosyltransferase subunit DAD1</fullName>
        <shortName evidence="10">Oligosaccharyl transferase subunit DAD1</shortName>
    </recommendedName>
</protein>
<organism evidence="12 13">
    <name type="scientific">Myotis brandtii</name>
    <name type="common">Brandt's bat</name>
    <dbReference type="NCBI Taxonomy" id="109478"/>
    <lineage>
        <taxon>Eukaryota</taxon>
        <taxon>Metazoa</taxon>
        <taxon>Chordata</taxon>
        <taxon>Craniata</taxon>
        <taxon>Vertebrata</taxon>
        <taxon>Euteleostomi</taxon>
        <taxon>Mammalia</taxon>
        <taxon>Eutheria</taxon>
        <taxon>Laurasiatheria</taxon>
        <taxon>Chiroptera</taxon>
        <taxon>Yangochiroptera</taxon>
        <taxon>Vespertilionidae</taxon>
        <taxon>Myotis</taxon>
    </lineage>
</organism>
<dbReference type="Gene3D" id="2.60.40.10">
    <property type="entry name" value="Immunoglobulins"/>
    <property type="match status" value="1"/>
</dbReference>
<dbReference type="Pfam" id="PF02109">
    <property type="entry name" value="DAD"/>
    <property type="match status" value="1"/>
</dbReference>
<dbReference type="Proteomes" id="UP000052978">
    <property type="component" value="Unassembled WGS sequence"/>
</dbReference>
<dbReference type="InterPro" id="IPR013783">
    <property type="entry name" value="Ig-like_fold"/>
</dbReference>
<comment type="subunit">
    <text evidence="9">Component of the oligosaccharyltransferase (OST) complex. OST exists in two different complex forms which contain common core subunits RPN1, RPN2, OST48, OST4, DAD1 and TMEM258, either STT3A or STT3B as catalytic subunits, and form-specific accessory subunits. STT3A complex assembly occurs through the formation of 3 subcomplexes. Subcomplex 1 contains RPN1 and TMEM258, subcomplex 2 contains the STT3A-specific subunits STT3A, DC2/OSTC, and KCP2 as well as the core subunit OST4, and subcomplex 3 contains RPN2, DAD1, and OST48. The STT3A complex can form stable complexes with the Sec61 complex or with both the Sec61 and TRAP complexes.</text>
</comment>
<dbReference type="EMBL" id="KE164377">
    <property type="protein sequence ID" value="EPQ17657.1"/>
    <property type="molecule type" value="Genomic_DNA"/>
</dbReference>
<reference evidence="12 13" key="1">
    <citation type="journal article" date="2013" name="Nat. Commun.">
        <title>Genome analysis reveals insights into physiology and longevity of the Brandt's bat Myotis brandtii.</title>
        <authorList>
            <person name="Seim I."/>
            <person name="Fang X."/>
            <person name="Xiong Z."/>
            <person name="Lobanov A.V."/>
            <person name="Huang Z."/>
            <person name="Ma S."/>
            <person name="Feng Y."/>
            <person name="Turanov A.A."/>
            <person name="Zhu Y."/>
            <person name="Lenz T.L."/>
            <person name="Gerashchenko M.V."/>
            <person name="Fan D."/>
            <person name="Hee Yim S."/>
            <person name="Yao X."/>
            <person name="Jordan D."/>
            <person name="Xiong Y."/>
            <person name="Ma Y."/>
            <person name="Lyapunov A.N."/>
            <person name="Chen G."/>
            <person name="Kulakova O.I."/>
            <person name="Sun Y."/>
            <person name="Lee S.G."/>
            <person name="Bronson R.T."/>
            <person name="Moskalev A.A."/>
            <person name="Sunyaev S.R."/>
            <person name="Zhang G."/>
            <person name="Krogh A."/>
            <person name="Wang J."/>
            <person name="Gladyshev V.N."/>
        </authorList>
    </citation>
    <scope>NUCLEOTIDE SEQUENCE [LARGE SCALE GENOMIC DNA]</scope>
</reference>
<sequence length="175" mass="20047">MSASVVSVISRFLEEYLSTTPQRLKLLDAYLLYILLTGALQFGYCLLVGTFPFNSFLSGFISCVGSFILADKGMLCNKVTQNSLDQTVAIGSEVTLLCTYDTQYLNPDLYWYRKRPDHSFQFILYRDNIRAYDADFAQGRFSVQHSHTHRTFHLVISSVRTEDRATYYCAMSPPR</sequence>
<dbReference type="UniPathway" id="UPA00378"/>
<dbReference type="InterPro" id="IPR003038">
    <property type="entry name" value="DAD/Ost2"/>
</dbReference>
<dbReference type="GO" id="GO:0006487">
    <property type="term" value="P:protein N-linked glycosylation"/>
    <property type="evidence" value="ECO:0007669"/>
    <property type="project" value="TreeGrafter"/>
</dbReference>
<dbReference type="InterPro" id="IPR013106">
    <property type="entry name" value="Ig_V-set"/>
</dbReference>